<feature type="region of interest" description="Disordered" evidence="8">
    <location>
        <begin position="112"/>
        <end position="138"/>
    </location>
</feature>
<dbReference type="HAMAP" id="MF_02065">
    <property type="entry name" value="MltG"/>
    <property type="match status" value="1"/>
</dbReference>
<feature type="region of interest" description="Disordered" evidence="8">
    <location>
        <begin position="1"/>
        <end position="96"/>
    </location>
</feature>
<dbReference type="AlphaFoldDB" id="A0A2M9D9B4"/>
<comment type="function">
    <text evidence="7">Functions as a peptidoglycan terminase that cleaves nascent peptidoglycan strands endolytically to terminate their elongation.</text>
</comment>
<proteinExistence type="inferred from homology"/>
<sequence>MADEPSWDDIFSDQPGAGAPKSAREAAAHGTERSPEESAAAASSESATPDSATNAGATPATSSNGQPMTRREARAAQEAREAQQSQTSQLPAVTQAAREAEALVTFEELTAGTAPAGGGDHTAAPPASVGDGGRQDPPRKKRRLGLIIGLPLLIIALLGAGVAAYGWVNYEDKIREIMGWELANDFEGSGNGEEVIVTVNSGDIGSDIARSLNVAGVTMTFDAFYDLLLEQESDPAFFPGNYALQKEMSAQSALDALLDPENKVTDRLLITEGTTLPNALEIISETTGIPLAEVQAAAEDLEHFGLPAEAISLEGYLFPATYELDGGQDPYAVLDLMVNTMYEKLDAAGVAVEDRYRILTMAALVQREAGPNTDDFYKISRVFYNRLDQDMLLQSDATVAYGTGNLHTVWTTDAERADASNPYNTYANPGLPVGPIGLPGELAIDAAINPAAGDWLFFVPINLATGETVFTTNVDDHEAAAQRLRDWCAESDENGSYC</sequence>
<dbReference type="NCBIfam" id="TIGR00247">
    <property type="entry name" value="endolytic transglycosylase MltG"/>
    <property type="match status" value="1"/>
</dbReference>
<evidence type="ECO:0000256" key="5">
    <source>
        <dbReference type="ARBA" id="ARBA00023239"/>
    </source>
</evidence>
<evidence type="ECO:0000256" key="7">
    <source>
        <dbReference type="HAMAP-Rule" id="MF_02065"/>
    </source>
</evidence>
<keyword evidence="10" id="KW-1185">Reference proteome</keyword>
<dbReference type="InterPro" id="IPR003770">
    <property type="entry name" value="MLTG-like"/>
</dbReference>
<dbReference type="PANTHER" id="PTHR30518:SF2">
    <property type="entry name" value="ENDOLYTIC MUREIN TRANSGLYCOSYLASE"/>
    <property type="match status" value="1"/>
</dbReference>
<evidence type="ECO:0000256" key="6">
    <source>
        <dbReference type="ARBA" id="ARBA00023316"/>
    </source>
</evidence>
<keyword evidence="6 7" id="KW-0961">Cell wall biogenesis/degradation</keyword>
<dbReference type="GO" id="GO:0009252">
    <property type="term" value="P:peptidoglycan biosynthetic process"/>
    <property type="evidence" value="ECO:0007669"/>
    <property type="project" value="UniProtKB-UniRule"/>
</dbReference>
<evidence type="ECO:0000313" key="9">
    <source>
        <dbReference type="EMBL" id="PJJ82315.1"/>
    </source>
</evidence>
<dbReference type="GO" id="GO:0071555">
    <property type="term" value="P:cell wall organization"/>
    <property type="evidence" value="ECO:0007669"/>
    <property type="project" value="UniProtKB-KW"/>
</dbReference>
<evidence type="ECO:0000256" key="4">
    <source>
        <dbReference type="ARBA" id="ARBA00023136"/>
    </source>
</evidence>
<accession>A0A2M9D9B4</accession>
<evidence type="ECO:0000256" key="8">
    <source>
        <dbReference type="SAM" id="MobiDB-lite"/>
    </source>
</evidence>
<feature type="compositionally biased region" description="Basic and acidic residues" evidence="8">
    <location>
        <begin position="22"/>
        <end position="36"/>
    </location>
</feature>
<dbReference type="EC" id="4.2.2.29" evidence="7"/>
<comment type="caution">
    <text evidence="9">The sequence shown here is derived from an EMBL/GenBank/DDBJ whole genome shotgun (WGS) entry which is preliminary data.</text>
</comment>
<feature type="compositionally biased region" description="Low complexity" evidence="8">
    <location>
        <begin position="37"/>
        <end position="53"/>
    </location>
</feature>
<name>A0A2M9D9B4_9MICO</name>
<evidence type="ECO:0000256" key="3">
    <source>
        <dbReference type="ARBA" id="ARBA00022989"/>
    </source>
</evidence>
<dbReference type="OrthoDB" id="9814591at2"/>
<comment type="catalytic activity">
    <reaction evidence="7">
        <text>a peptidoglycan chain = a peptidoglycan chain with N-acetyl-1,6-anhydromuramyl-[peptide] at the reducing end + a peptidoglycan chain with N-acetylglucosamine at the non-reducing end.</text>
        <dbReference type="EC" id="4.2.2.29"/>
    </reaction>
</comment>
<evidence type="ECO:0000256" key="2">
    <source>
        <dbReference type="ARBA" id="ARBA00022692"/>
    </source>
</evidence>
<comment type="subcellular location">
    <subcellularLocation>
        <location evidence="7">Cell membrane</location>
        <topology evidence="7">Single-pass membrane protein</topology>
    </subcellularLocation>
</comment>
<keyword evidence="1 7" id="KW-1003">Cell membrane</keyword>
<protein>
    <recommendedName>
        <fullName evidence="7">Endolytic murein transglycosylase</fullName>
        <ecNumber evidence="7">4.2.2.29</ecNumber>
    </recommendedName>
    <alternativeName>
        <fullName evidence="7">Peptidoglycan lytic transglycosylase</fullName>
    </alternativeName>
    <alternativeName>
        <fullName evidence="7">Peptidoglycan polymerization terminase</fullName>
    </alternativeName>
</protein>
<keyword evidence="5 7" id="KW-0456">Lyase</keyword>
<keyword evidence="4 7" id="KW-0472">Membrane</keyword>
<dbReference type="GO" id="GO:0008932">
    <property type="term" value="F:lytic endotransglycosylase activity"/>
    <property type="evidence" value="ECO:0007669"/>
    <property type="project" value="UniProtKB-UniRule"/>
</dbReference>
<feature type="transmembrane region" description="Helical" evidence="7">
    <location>
        <begin position="144"/>
        <end position="168"/>
    </location>
</feature>
<dbReference type="Pfam" id="PF02618">
    <property type="entry name" value="YceG"/>
    <property type="match status" value="1"/>
</dbReference>
<dbReference type="EMBL" id="PGFH01000001">
    <property type="protein sequence ID" value="PJJ82315.1"/>
    <property type="molecule type" value="Genomic_DNA"/>
</dbReference>
<dbReference type="GO" id="GO:0005886">
    <property type="term" value="C:plasma membrane"/>
    <property type="evidence" value="ECO:0007669"/>
    <property type="project" value="UniProtKB-SubCell"/>
</dbReference>
<dbReference type="PANTHER" id="PTHR30518">
    <property type="entry name" value="ENDOLYTIC MUREIN TRANSGLYCOSYLASE"/>
    <property type="match status" value="1"/>
</dbReference>
<comment type="similarity">
    <text evidence="7">Belongs to the transglycosylase MltG family.</text>
</comment>
<feature type="compositionally biased region" description="Polar residues" evidence="8">
    <location>
        <begin position="54"/>
        <end position="67"/>
    </location>
</feature>
<organism evidence="9 10">
    <name type="scientific">Salinibacterium amurskyense</name>
    <dbReference type="NCBI Taxonomy" id="205941"/>
    <lineage>
        <taxon>Bacteria</taxon>
        <taxon>Bacillati</taxon>
        <taxon>Actinomycetota</taxon>
        <taxon>Actinomycetes</taxon>
        <taxon>Micrococcales</taxon>
        <taxon>Microbacteriaceae</taxon>
        <taxon>Salinibacterium</taxon>
    </lineage>
</organism>
<evidence type="ECO:0000256" key="1">
    <source>
        <dbReference type="ARBA" id="ARBA00022475"/>
    </source>
</evidence>
<gene>
    <name evidence="7" type="primary">mltG</name>
    <name evidence="9" type="ORF">CLV85_1514</name>
</gene>
<keyword evidence="2 7" id="KW-0812">Transmembrane</keyword>
<dbReference type="Gene3D" id="3.30.1490.480">
    <property type="entry name" value="Endolytic murein transglycosylase"/>
    <property type="match status" value="1"/>
</dbReference>
<evidence type="ECO:0000313" key="10">
    <source>
        <dbReference type="Proteomes" id="UP000231742"/>
    </source>
</evidence>
<dbReference type="Proteomes" id="UP000231742">
    <property type="component" value="Unassembled WGS sequence"/>
</dbReference>
<feature type="site" description="Important for catalytic activity" evidence="7">
    <location>
        <position position="368"/>
    </location>
</feature>
<feature type="compositionally biased region" description="Basic and acidic residues" evidence="8">
    <location>
        <begin position="69"/>
        <end position="81"/>
    </location>
</feature>
<keyword evidence="3 7" id="KW-1133">Transmembrane helix</keyword>
<reference evidence="9 10" key="1">
    <citation type="submission" date="2017-11" db="EMBL/GenBank/DDBJ databases">
        <title>Genomic Encyclopedia of Archaeal and Bacterial Type Strains, Phase II (KMG-II): From Individual Species to Whole Genera.</title>
        <authorList>
            <person name="Goeker M."/>
        </authorList>
    </citation>
    <scope>NUCLEOTIDE SEQUENCE [LARGE SCALE GENOMIC DNA]</scope>
    <source>
        <strain evidence="9 10">DSM 16400</strain>
    </source>
</reference>
<feature type="compositionally biased region" description="Acidic residues" evidence="8">
    <location>
        <begin position="1"/>
        <end position="11"/>
    </location>
</feature>
<dbReference type="RefSeq" id="WP_100388920.1">
    <property type="nucleotide sequence ID" value="NZ_BMZU01000001.1"/>
</dbReference>